<protein>
    <submittedName>
        <fullName evidence="1">Uncharacterized protein</fullName>
    </submittedName>
</protein>
<proteinExistence type="predicted"/>
<keyword evidence="2" id="KW-1185">Reference proteome</keyword>
<accession>A0AAN6MYP1</accession>
<dbReference type="Proteomes" id="UP001303473">
    <property type="component" value="Unassembled WGS sequence"/>
</dbReference>
<dbReference type="EMBL" id="MU853970">
    <property type="protein sequence ID" value="KAK3934658.1"/>
    <property type="molecule type" value="Genomic_DNA"/>
</dbReference>
<dbReference type="Pfam" id="PF12311">
    <property type="entry name" value="DUF3632"/>
    <property type="match status" value="1"/>
</dbReference>
<comment type="caution">
    <text evidence="1">The sequence shown here is derived from an EMBL/GenBank/DDBJ whole genome shotgun (WGS) entry which is preliminary data.</text>
</comment>
<evidence type="ECO:0000313" key="1">
    <source>
        <dbReference type="EMBL" id="KAK3934658.1"/>
    </source>
</evidence>
<dbReference type="AlphaFoldDB" id="A0AAN6MYP1"/>
<organism evidence="1 2">
    <name type="scientific">Diplogelasinospora grovesii</name>
    <dbReference type="NCBI Taxonomy" id="303347"/>
    <lineage>
        <taxon>Eukaryota</taxon>
        <taxon>Fungi</taxon>
        <taxon>Dikarya</taxon>
        <taxon>Ascomycota</taxon>
        <taxon>Pezizomycotina</taxon>
        <taxon>Sordariomycetes</taxon>
        <taxon>Sordariomycetidae</taxon>
        <taxon>Sordariales</taxon>
        <taxon>Diplogelasinosporaceae</taxon>
        <taxon>Diplogelasinospora</taxon>
    </lineage>
</organism>
<name>A0AAN6MYP1_9PEZI</name>
<dbReference type="InterPro" id="IPR053204">
    <property type="entry name" value="Oxopyrrolidines_Biosynth-assoc"/>
</dbReference>
<dbReference type="PANTHER" id="PTHR38797">
    <property type="entry name" value="NUCLEAR PORE COMPLEX PROTEIN NUP85-RELATED"/>
    <property type="match status" value="1"/>
</dbReference>
<sequence length="335" mass="38070">MEPNTSTHTYPYLKIARPDGQDQWAPMNQVIEMMKCYLERNNAVSPDSHPTSRDVAEYIDGLLAVHQSSGPQEGKQVEVSLRNIWELFLSIAKLIPYDHPAQAKLILVLKELSMYRDLDTFNDVLHTYNLGKPTHLIHSSDSRGMRDMYINRHSFLARLVGLAEHNEQLDTYLSALGIACVRDALEKFHPLDIENWVCYVQAASQWVLHAGAALYAMCFLPDEECYAYIQSVAPGAMFTAELESRHRSEGMEKGMTLDRWKYWRSQFQEIVERRDRLASLEGDMEALGKAAEQAVSKMEEVERETAAQACYCSSSEGSSCLSCFISVWNTKRRGG</sequence>
<reference evidence="2" key="1">
    <citation type="journal article" date="2023" name="Mol. Phylogenet. Evol.">
        <title>Genome-scale phylogeny and comparative genomics of the fungal order Sordariales.</title>
        <authorList>
            <person name="Hensen N."/>
            <person name="Bonometti L."/>
            <person name="Westerberg I."/>
            <person name="Brannstrom I.O."/>
            <person name="Guillou S."/>
            <person name="Cros-Aarteil S."/>
            <person name="Calhoun S."/>
            <person name="Haridas S."/>
            <person name="Kuo A."/>
            <person name="Mondo S."/>
            <person name="Pangilinan J."/>
            <person name="Riley R."/>
            <person name="LaButti K."/>
            <person name="Andreopoulos B."/>
            <person name="Lipzen A."/>
            <person name="Chen C."/>
            <person name="Yan M."/>
            <person name="Daum C."/>
            <person name="Ng V."/>
            <person name="Clum A."/>
            <person name="Steindorff A."/>
            <person name="Ohm R.A."/>
            <person name="Martin F."/>
            <person name="Silar P."/>
            <person name="Natvig D.O."/>
            <person name="Lalanne C."/>
            <person name="Gautier V."/>
            <person name="Ament-Velasquez S.L."/>
            <person name="Kruys A."/>
            <person name="Hutchinson M.I."/>
            <person name="Powell A.J."/>
            <person name="Barry K."/>
            <person name="Miller A.N."/>
            <person name="Grigoriev I.V."/>
            <person name="Debuchy R."/>
            <person name="Gladieux P."/>
            <person name="Hiltunen Thoren M."/>
            <person name="Johannesson H."/>
        </authorList>
    </citation>
    <scope>NUCLEOTIDE SEQUENCE [LARGE SCALE GENOMIC DNA]</scope>
    <source>
        <strain evidence="2">CBS 340.73</strain>
    </source>
</reference>
<evidence type="ECO:0000313" key="2">
    <source>
        <dbReference type="Proteomes" id="UP001303473"/>
    </source>
</evidence>
<dbReference type="PANTHER" id="PTHR38797:SF4">
    <property type="entry name" value="NUCLEAR PORE COMPLEX PROTEIN NUP85"/>
    <property type="match status" value="1"/>
</dbReference>
<gene>
    <name evidence="1" type="ORF">QBC46DRAFT_413716</name>
</gene>
<dbReference type="InterPro" id="IPR022085">
    <property type="entry name" value="OpdG"/>
</dbReference>